<dbReference type="GO" id="GO:0005634">
    <property type="term" value="C:nucleus"/>
    <property type="evidence" value="ECO:0007669"/>
    <property type="project" value="TreeGrafter"/>
</dbReference>
<sequence length="472" mass="52438">MSLVSYYDSDDNSASGEENEEAIKVEIKATKTITTAESKSRENDKTTPASRVTVLSGQISDDEDDMTVRPNDYGGIGSGQTDEGNFLHNNLPVPKSSVETVDEAGVVLDDKLEDEVKPKKSQMKDAPKPPPKRSKQPVRITIPKLQDDEDEPKQKKIKLGPSTQKSGLTSLLPPPVHAVKKESNRILVPHTLKRKPPPKPNVDKTKTASKKPNEEAKSLKKLTAFQAMTGYESDSDEENSNSGNFFSLDVDTENNAEHLELSKDLPPCLPSVSDILPDVSVTSQTGPVSTLPKITVNPDAPLGFNKGHNNPYSGALVNSQPSVSSIASSSNSHSDISQSFYNVPYSQNEEYSNNYEELPPVNKIPEVDDYLQDEQFLRIQGKKRRGKEDINIIEANMNDYINSNDIELTKTLTEESTHQPHRNKDSMPTGKEKRKHQITYLAFQAKEREFELKNAWAQGRATKRQTQSKYGF</sequence>
<dbReference type="EMBL" id="KB200701">
    <property type="protein sequence ID" value="ESP00678.1"/>
    <property type="molecule type" value="Genomic_DNA"/>
</dbReference>
<dbReference type="GeneID" id="20237569"/>
<dbReference type="Proteomes" id="UP000030746">
    <property type="component" value="Unassembled WGS sequence"/>
</dbReference>
<dbReference type="InterPro" id="IPR018800">
    <property type="entry name" value="PRCC"/>
</dbReference>
<reference evidence="2 3" key="1">
    <citation type="journal article" date="2013" name="Nature">
        <title>Insights into bilaterian evolution from three spiralian genomes.</title>
        <authorList>
            <person name="Simakov O."/>
            <person name="Marletaz F."/>
            <person name="Cho S.J."/>
            <person name="Edsinger-Gonzales E."/>
            <person name="Havlak P."/>
            <person name="Hellsten U."/>
            <person name="Kuo D.H."/>
            <person name="Larsson T."/>
            <person name="Lv J."/>
            <person name="Arendt D."/>
            <person name="Savage R."/>
            <person name="Osoegawa K."/>
            <person name="de Jong P."/>
            <person name="Grimwood J."/>
            <person name="Chapman J.A."/>
            <person name="Shapiro H."/>
            <person name="Aerts A."/>
            <person name="Otillar R.P."/>
            <person name="Terry A.Y."/>
            <person name="Boore J.L."/>
            <person name="Grigoriev I.V."/>
            <person name="Lindberg D.R."/>
            <person name="Seaver E.C."/>
            <person name="Weisblat D.A."/>
            <person name="Putnam N.H."/>
            <person name="Rokhsar D.S."/>
        </authorList>
    </citation>
    <scope>NUCLEOTIDE SEQUENCE [LARGE SCALE GENOMIC DNA]</scope>
</reference>
<feature type="compositionally biased region" description="Basic and acidic residues" evidence="1">
    <location>
        <begin position="108"/>
        <end position="127"/>
    </location>
</feature>
<evidence type="ECO:0000313" key="3">
    <source>
        <dbReference type="Proteomes" id="UP000030746"/>
    </source>
</evidence>
<evidence type="ECO:0000313" key="2">
    <source>
        <dbReference type="EMBL" id="ESP00678.1"/>
    </source>
</evidence>
<evidence type="ECO:0000256" key="1">
    <source>
        <dbReference type="SAM" id="MobiDB-lite"/>
    </source>
</evidence>
<protein>
    <recommendedName>
        <fullName evidence="4">Proline-rich protein PRCC</fullName>
    </recommendedName>
</protein>
<feature type="region of interest" description="Disordered" evidence="1">
    <location>
        <begin position="413"/>
        <end position="435"/>
    </location>
</feature>
<dbReference type="OMA" id="TRQSYSK"/>
<feature type="compositionally biased region" description="Polar residues" evidence="1">
    <location>
        <begin position="46"/>
        <end position="59"/>
    </location>
</feature>
<dbReference type="PANTHER" id="PTHR13621:SF2">
    <property type="entry name" value="PROLINE-RICH PROTEIN PRCC"/>
    <property type="match status" value="1"/>
</dbReference>
<gene>
    <name evidence="2" type="ORF">LOTGIDRAFT_157968</name>
</gene>
<proteinExistence type="predicted"/>
<feature type="compositionally biased region" description="Basic and acidic residues" evidence="1">
    <location>
        <begin position="201"/>
        <end position="218"/>
    </location>
</feature>
<dbReference type="STRING" id="225164.V4ATQ2"/>
<dbReference type="HOGENOM" id="CLU_693080_0_0_1"/>
<name>V4ATQ2_LOTGI</name>
<organism evidence="2 3">
    <name type="scientific">Lottia gigantea</name>
    <name type="common">Giant owl limpet</name>
    <dbReference type="NCBI Taxonomy" id="225164"/>
    <lineage>
        <taxon>Eukaryota</taxon>
        <taxon>Metazoa</taxon>
        <taxon>Spiralia</taxon>
        <taxon>Lophotrochozoa</taxon>
        <taxon>Mollusca</taxon>
        <taxon>Gastropoda</taxon>
        <taxon>Patellogastropoda</taxon>
        <taxon>Lottioidea</taxon>
        <taxon>Lottiidae</taxon>
        <taxon>Lottia</taxon>
    </lineage>
</organism>
<feature type="region of interest" description="Disordered" evidence="1">
    <location>
        <begin position="34"/>
        <end position="220"/>
    </location>
</feature>
<dbReference type="CTD" id="20237569"/>
<dbReference type="RefSeq" id="XP_009048797.1">
    <property type="nucleotide sequence ID" value="XM_009050549.1"/>
</dbReference>
<dbReference type="OrthoDB" id="206969at2759"/>
<keyword evidence="3" id="KW-1185">Reference proteome</keyword>
<feature type="region of interest" description="Disordered" evidence="1">
    <location>
        <begin position="1"/>
        <end position="22"/>
    </location>
</feature>
<dbReference type="Pfam" id="PF10253">
    <property type="entry name" value="PRCC"/>
    <property type="match status" value="1"/>
</dbReference>
<dbReference type="KEGG" id="lgi:LOTGIDRAFT_157968"/>
<feature type="compositionally biased region" description="Basic and acidic residues" evidence="1">
    <location>
        <begin position="413"/>
        <end position="425"/>
    </location>
</feature>
<accession>V4ATQ2</accession>
<dbReference type="PANTHER" id="PTHR13621">
    <property type="entry name" value="PROLINE-RICH PROTEIN PRCC"/>
    <property type="match status" value="1"/>
</dbReference>
<evidence type="ECO:0008006" key="4">
    <source>
        <dbReference type="Google" id="ProtNLM"/>
    </source>
</evidence>
<dbReference type="AlphaFoldDB" id="V4ATQ2"/>